<dbReference type="EC" id="2.3.2.13" evidence="4"/>
<evidence type="ECO:0000259" key="3">
    <source>
        <dbReference type="SMART" id="SM00460"/>
    </source>
</evidence>
<dbReference type="Pfam" id="PF01841">
    <property type="entry name" value="Transglut_core"/>
    <property type="match status" value="1"/>
</dbReference>
<dbReference type="SUPFAM" id="SSF54001">
    <property type="entry name" value="Cysteine proteinases"/>
    <property type="match status" value="1"/>
</dbReference>
<dbReference type="InterPro" id="IPR011757">
    <property type="entry name" value="Lytic_transglycosylase_MltB"/>
</dbReference>
<evidence type="ECO:0000313" key="4">
    <source>
        <dbReference type="EMBL" id="TSE28858.1"/>
    </source>
</evidence>
<dbReference type="PANTHER" id="PTHR42736">
    <property type="entry name" value="PROTEIN-GLUTAMINE GAMMA-GLUTAMYLTRANSFERASE"/>
    <property type="match status" value="1"/>
</dbReference>
<keyword evidence="2" id="KW-0472">Membrane</keyword>
<name>A0A554WZ71_9BURK</name>
<dbReference type="Gene3D" id="1.10.8.350">
    <property type="entry name" value="Bacterial muramidase"/>
    <property type="match status" value="1"/>
</dbReference>
<feature type="domain" description="Transglutaminase-like" evidence="3">
    <location>
        <begin position="316"/>
        <end position="387"/>
    </location>
</feature>
<feature type="active site" evidence="1">
    <location>
        <position position="721"/>
    </location>
</feature>
<evidence type="ECO:0000256" key="1">
    <source>
        <dbReference type="PIRSR" id="PIRSR611757-1"/>
    </source>
</evidence>
<dbReference type="SMART" id="SM00460">
    <property type="entry name" value="TGc"/>
    <property type="match status" value="1"/>
</dbReference>
<dbReference type="GO" id="GO:0003810">
    <property type="term" value="F:protein-glutamine gamma-glutamyltransferase activity"/>
    <property type="evidence" value="ECO:0007669"/>
    <property type="project" value="UniProtKB-EC"/>
</dbReference>
<dbReference type="InterPro" id="IPR038765">
    <property type="entry name" value="Papain-like_cys_pep_sf"/>
</dbReference>
<dbReference type="AlphaFoldDB" id="A0A554WZ71"/>
<accession>A0A554WZ71</accession>
<feature type="transmembrane region" description="Helical" evidence="2">
    <location>
        <begin position="20"/>
        <end position="40"/>
    </location>
</feature>
<dbReference type="NCBIfam" id="TIGR02282">
    <property type="entry name" value="MltB"/>
    <property type="match status" value="1"/>
</dbReference>
<feature type="transmembrane region" description="Helical" evidence="2">
    <location>
        <begin position="52"/>
        <end position="74"/>
    </location>
</feature>
<dbReference type="InterPro" id="IPR031304">
    <property type="entry name" value="SLT_2"/>
</dbReference>
<comment type="caution">
    <text evidence="4">The sequence shown here is derived from an EMBL/GenBank/DDBJ whole genome shotgun (WGS) entry which is preliminary data.</text>
</comment>
<dbReference type="InterPro" id="IPR021878">
    <property type="entry name" value="TgpA_N"/>
</dbReference>
<dbReference type="SUPFAM" id="SSF53955">
    <property type="entry name" value="Lysozyme-like"/>
    <property type="match status" value="1"/>
</dbReference>
<dbReference type="Gene3D" id="3.10.620.30">
    <property type="match status" value="1"/>
</dbReference>
<keyword evidence="2" id="KW-1133">Transmembrane helix</keyword>
<reference evidence="4 5" key="1">
    <citation type="submission" date="2019-07" db="EMBL/GenBank/DDBJ databases">
        <title>Tepidimonas thermarum AA-1 draft genome.</title>
        <authorList>
            <person name="Da Costa M.S."/>
            <person name="Froufe H.J.C."/>
            <person name="Egas C."/>
            <person name="Albuquerque L."/>
        </authorList>
    </citation>
    <scope>NUCLEOTIDE SEQUENCE [LARGE SCALE GENOMIC DNA]</scope>
    <source>
        <strain evidence="4 5">AA-1</strain>
    </source>
</reference>
<dbReference type="InterPro" id="IPR002931">
    <property type="entry name" value="Transglutaminase-like"/>
</dbReference>
<keyword evidence="4" id="KW-0012">Acyltransferase</keyword>
<protein>
    <submittedName>
        <fullName evidence="4">Protein-glutamine gamma-glutamyltransferase</fullName>
        <ecNumber evidence="4">2.3.2.13</ecNumber>
    </submittedName>
</protein>
<dbReference type="Pfam" id="PF13406">
    <property type="entry name" value="SLT_2"/>
    <property type="match status" value="1"/>
</dbReference>
<dbReference type="EMBL" id="VJOL01000035">
    <property type="protein sequence ID" value="TSE28858.1"/>
    <property type="molecule type" value="Genomic_DNA"/>
</dbReference>
<dbReference type="Proteomes" id="UP000318542">
    <property type="component" value="Unassembled WGS sequence"/>
</dbReference>
<keyword evidence="2" id="KW-0812">Transmembrane</keyword>
<dbReference type="Pfam" id="PF11992">
    <property type="entry name" value="TgpA_N"/>
    <property type="match status" value="1"/>
</dbReference>
<sequence length="942" mass="102602">MVFFLGFFTLLAPLLQSQSLPMALGIAVAVWGLLTALVLAHRPNGTPPLRQAAATAGALMAVGAPIMALLFALFPRLPPLWGIPTDSPLGRSGLSGQMQVGDVARLALDDRVALRVAFPAGAPPRDALYFRGPVLRVFDGRRWRPLHGPDAATGLPAALVQADTRGAFEPGGAAVPYRVTLEPTSRPWLLTLEGTADTPVVTGASAGLEDLRLQPSPDGQWWLNRPITDVLRYEAQAHPAHRVGLDTPRLALQVDRELPPGYNPRTLAWAQALRRDLGEPAPRVLMDALLRHLREGGYRYTLEPGVYGRDTADEFWFDRRAGFCEHIASAFVIALRALDIPARVVTGYQGGERNPLDGLWTVRQSDAHAWAEVWLPGEGWVRVDPTAYVAPDRTAAGERLRPPPGVWAAAIVRVDPALWSRLRAAWDAANQRWNDWILNYGATRQVEWLRRLGIQASGWQDVARVLGGALGLAALLGVAALLLQRPRPDRWHRLLARGAARWARAGVPCPPPLTPARLRAAIEAQAHLPPGVQQAWGAWLGALEAARYDPQHTTDPASPTMPTLSALAQRLRTLPTPAVRPEGQRRWRPWAGLLVALAVGLPSPPTPAQPPTRAAAPAPGYGARGDAQALAEAIDRAEGWDDGWARRWLGQARHDARVARFILPPPPAAFKDWAAYRARFVEPRRIAAGVRFWDTHAAALERAQAEYGVPAWVIVGIIGVETLYGRHLGTHRTLDVLATLALDFPAEHPRAEARQAYFREELRAFLRLARIAGIAPDAWRSSYAGAMGLPQFMPSNWLTYAVDFDGDGRIDLAASAADAIGSVARFLHAHGWQRDLPARFDVTPPPPGADLEALLAPDIRPTFTLDEVRARGAQPAPEAEGYRGKLALVALENGDPNQGGTPPTYVLGTGNFYALTRYNPSSYYAMAVLDLGLAVERARRER</sequence>
<evidence type="ECO:0000256" key="2">
    <source>
        <dbReference type="SAM" id="Phobius"/>
    </source>
</evidence>
<gene>
    <name evidence="4" type="primary">tgpA</name>
    <name evidence="4" type="ORF">Tther_01801</name>
</gene>
<dbReference type="Gene3D" id="1.10.530.10">
    <property type="match status" value="1"/>
</dbReference>
<dbReference type="CDD" id="cd13399">
    <property type="entry name" value="Slt35-like"/>
    <property type="match status" value="1"/>
</dbReference>
<evidence type="ECO:0000313" key="5">
    <source>
        <dbReference type="Proteomes" id="UP000318542"/>
    </source>
</evidence>
<dbReference type="InterPro" id="IPR052901">
    <property type="entry name" value="Bact_TGase-like"/>
</dbReference>
<keyword evidence="4" id="KW-0808">Transferase</keyword>
<dbReference type="InterPro" id="IPR023346">
    <property type="entry name" value="Lysozyme-like_dom_sf"/>
</dbReference>
<proteinExistence type="predicted"/>
<keyword evidence="5" id="KW-1185">Reference proteome</keyword>
<organism evidence="4 5">
    <name type="scientific">Tepidimonas thermarum</name>
    <dbReference type="NCBI Taxonomy" id="335431"/>
    <lineage>
        <taxon>Bacteria</taxon>
        <taxon>Pseudomonadati</taxon>
        <taxon>Pseudomonadota</taxon>
        <taxon>Betaproteobacteria</taxon>
        <taxon>Burkholderiales</taxon>
        <taxon>Tepidimonas</taxon>
    </lineage>
</organism>
<dbReference type="PANTHER" id="PTHR42736:SF1">
    <property type="entry name" value="PROTEIN-GLUTAMINE GAMMA-GLUTAMYLTRANSFERASE"/>
    <property type="match status" value="1"/>
</dbReference>